<sequence>MISFLRGRLLGSEENRLLIDVQGIGYEVTVPSSLLQRLPSLGQEVELYTHLYVREDSLQLYGFLSPRDRAMFRILLGARGIGPRVALAILDIIPGNELVAVLTKGEVEVLERIPGVGKKTAQRLFFELRNKLPSDLQKKKEQTKGNSPVVDEVTRALLALGYSNKEAESALEKVPDDRVSTASCEELLRIALRELGRRKG</sequence>
<evidence type="ECO:0000256" key="4">
    <source>
        <dbReference type="ARBA" id="ARBA00023172"/>
    </source>
</evidence>
<comment type="subcellular location">
    <subcellularLocation>
        <location evidence="6">Cytoplasm</location>
    </subcellularLocation>
</comment>
<keyword evidence="5 6" id="KW-0234">DNA repair</keyword>
<evidence type="ECO:0000256" key="6">
    <source>
        <dbReference type="HAMAP-Rule" id="MF_00031"/>
    </source>
</evidence>
<dbReference type="SMART" id="SM00278">
    <property type="entry name" value="HhH1"/>
    <property type="match status" value="2"/>
</dbReference>
<dbReference type="GO" id="GO:0048476">
    <property type="term" value="C:Holliday junction resolvase complex"/>
    <property type="evidence" value="ECO:0007669"/>
    <property type="project" value="UniProtKB-UniRule"/>
</dbReference>
<dbReference type="GO" id="GO:0009379">
    <property type="term" value="C:Holliday junction helicase complex"/>
    <property type="evidence" value="ECO:0007669"/>
    <property type="project" value="InterPro"/>
</dbReference>
<dbReference type="InterPro" id="IPR010994">
    <property type="entry name" value="RuvA_2-like"/>
</dbReference>
<feature type="region of interest" description="Domain III" evidence="6">
    <location>
        <begin position="150"/>
        <end position="200"/>
    </location>
</feature>
<keyword evidence="8" id="KW-0347">Helicase</keyword>
<dbReference type="Pfam" id="PF01330">
    <property type="entry name" value="RuvA_N"/>
    <property type="match status" value="1"/>
</dbReference>
<evidence type="ECO:0000259" key="7">
    <source>
        <dbReference type="SMART" id="SM00278"/>
    </source>
</evidence>
<keyword evidence="8" id="KW-0547">Nucleotide-binding</keyword>
<accession>K4LEI9</accession>
<gene>
    <name evidence="6 8" type="primary">ruvA</name>
    <name evidence="8" type="ordered locus">Tph_c12300</name>
</gene>
<feature type="domain" description="Helix-hairpin-helix DNA-binding motif class 1" evidence="7">
    <location>
        <begin position="73"/>
        <end position="92"/>
    </location>
</feature>
<dbReference type="Gene3D" id="1.10.150.20">
    <property type="entry name" value="5' to 3' exonuclease, C-terminal subdomain"/>
    <property type="match status" value="1"/>
</dbReference>
<keyword evidence="2 6" id="KW-0227">DNA damage</keyword>
<evidence type="ECO:0000256" key="1">
    <source>
        <dbReference type="ARBA" id="ARBA00022490"/>
    </source>
</evidence>
<evidence type="ECO:0000256" key="2">
    <source>
        <dbReference type="ARBA" id="ARBA00022763"/>
    </source>
</evidence>
<dbReference type="Proteomes" id="UP000000467">
    <property type="component" value="Chromosome"/>
</dbReference>
<dbReference type="InterPro" id="IPR000085">
    <property type="entry name" value="RuvA"/>
</dbReference>
<dbReference type="SUPFAM" id="SSF50249">
    <property type="entry name" value="Nucleic acid-binding proteins"/>
    <property type="match status" value="1"/>
</dbReference>
<dbReference type="CDD" id="cd14332">
    <property type="entry name" value="UBA_RuvA_C"/>
    <property type="match status" value="1"/>
</dbReference>
<dbReference type="GO" id="GO:0006281">
    <property type="term" value="P:DNA repair"/>
    <property type="evidence" value="ECO:0007669"/>
    <property type="project" value="UniProtKB-UniRule"/>
</dbReference>
<keyword evidence="8" id="KW-0378">Hydrolase</keyword>
<keyword evidence="4 6" id="KW-0233">DNA recombination</keyword>
<dbReference type="GO" id="GO:0000400">
    <property type="term" value="F:four-way junction DNA binding"/>
    <property type="evidence" value="ECO:0007669"/>
    <property type="project" value="UniProtKB-UniRule"/>
</dbReference>
<dbReference type="InterPro" id="IPR011114">
    <property type="entry name" value="RuvA_C"/>
</dbReference>
<dbReference type="GO" id="GO:0005737">
    <property type="term" value="C:cytoplasm"/>
    <property type="evidence" value="ECO:0007669"/>
    <property type="project" value="UniProtKB-SubCell"/>
</dbReference>
<dbReference type="Gene3D" id="2.40.50.140">
    <property type="entry name" value="Nucleic acid-binding proteins"/>
    <property type="match status" value="1"/>
</dbReference>
<evidence type="ECO:0000256" key="5">
    <source>
        <dbReference type="ARBA" id="ARBA00023204"/>
    </source>
</evidence>
<dbReference type="STRING" id="1089553.Tph_c12300"/>
<evidence type="ECO:0000256" key="3">
    <source>
        <dbReference type="ARBA" id="ARBA00023125"/>
    </source>
</evidence>
<dbReference type="GO" id="GO:0006310">
    <property type="term" value="P:DNA recombination"/>
    <property type="evidence" value="ECO:0007669"/>
    <property type="project" value="UniProtKB-UniRule"/>
</dbReference>
<comment type="caution">
    <text evidence="6">Lacks conserved residue(s) required for the propagation of feature annotation.</text>
</comment>
<dbReference type="SUPFAM" id="SSF46929">
    <property type="entry name" value="DNA helicase RuvA subunit, C-terminal domain"/>
    <property type="match status" value="1"/>
</dbReference>
<proteinExistence type="inferred from homology"/>
<comment type="subunit">
    <text evidence="6">Homotetramer. Forms an RuvA(8)-RuvB(12)-Holliday junction (HJ) complex. HJ DNA is sandwiched between 2 RuvA tetramers; dsDNA enters through RuvA and exits via RuvB. An RuvB hexamer assembles on each DNA strand where it exits the tetramer. Each RuvB hexamer is contacted by two RuvA subunits (via domain III) on 2 adjacent RuvB subunits; this complex drives branch migration. In the full resolvosome a probable DNA-RuvA(4)-RuvB(12)-RuvC(2) complex forms which resolves the HJ.</text>
</comment>
<dbReference type="AlphaFoldDB" id="K4LEI9"/>
<feature type="region of interest" description="Domain I" evidence="6">
    <location>
        <begin position="1"/>
        <end position="64"/>
    </location>
</feature>
<comment type="domain">
    <text evidence="6">Has three domains with a flexible linker between the domains II and III and assumes an 'L' shape. Domain III is highly mobile and contacts RuvB.</text>
</comment>
<dbReference type="InterPro" id="IPR003583">
    <property type="entry name" value="Hlx-hairpin-Hlx_DNA-bd_motif"/>
</dbReference>
<protein>
    <recommendedName>
        <fullName evidence="6">Holliday junction branch migration complex subunit RuvA</fullName>
    </recommendedName>
</protein>
<keyword evidence="9" id="KW-1185">Reference proteome</keyword>
<dbReference type="GO" id="GO:0005524">
    <property type="term" value="F:ATP binding"/>
    <property type="evidence" value="ECO:0007669"/>
    <property type="project" value="InterPro"/>
</dbReference>
<evidence type="ECO:0000313" key="8">
    <source>
        <dbReference type="EMBL" id="AFV11451.1"/>
    </source>
</evidence>
<dbReference type="RefSeq" id="WP_015050332.1">
    <property type="nucleotide sequence ID" value="NZ_KI912609.1"/>
</dbReference>
<name>K4LEI9_THEPS</name>
<dbReference type="HAMAP" id="MF_00031">
    <property type="entry name" value="DNA_HJ_migration_RuvA"/>
    <property type="match status" value="1"/>
</dbReference>
<comment type="similarity">
    <text evidence="6">Belongs to the RuvA family.</text>
</comment>
<dbReference type="SUPFAM" id="SSF47781">
    <property type="entry name" value="RuvA domain 2-like"/>
    <property type="match status" value="1"/>
</dbReference>
<dbReference type="EMBL" id="CP003732">
    <property type="protein sequence ID" value="AFV11451.1"/>
    <property type="molecule type" value="Genomic_DNA"/>
</dbReference>
<reference evidence="8 9" key="1">
    <citation type="journal article" date="2012" name="BMC Genomics">
        <title>Genome-guided analysis of physiological and morphological traits of the fermentative acetate oxidizer Thermacetogenium phaeum.</title>
        <authorList>
            <person name="Oehler D."/>
            <person name="Poehlein A."/>
            <person name="Leimbach A."/>
            <person name="Muller N."/>
            <person name="Daniel R."/>
            <person name="Gottschalk G."/>
            <person name="Schink B."/>
        </authorList>
    </citation>
    <scope>NUCLEOTIDE SEQUENCE [LARGE SCALE GENOMIC DNA]</scope>
    <source>
        <strain evidence="9">ATCC BAA-254 / DSM 26808 / PB</strain>
    </source>
</reference>
<dbReference type="InterPro" id="IPR012340">
    <property type="entry name" value="NA-bd_OB-fold"/>
</dbReference>
<keyword evidence="8" id="KW-0067">ATP-binding</keyword>
<keyword evidence="3 6" id="KW-0238">DNA-binding</keyword>
<dbReference type="GO" id="GO:0016787">
    <property type="term" value="F:hydrolase activity"/>
    <property type="evidence" value="ECO:0007669"/>
    <property type="project" value="UniProtKB-KW"/>
</dbReference>
<dbReference type="InterPro" id="IPR013849">
    <property type="entry name" value="DNA_helicase_Holl-junc_RuvA_I"/>
</dbReference>
<organism evidence="8 9">
    <name type="scientific">Thermacetogenium phaeum (strain ATCC BAA-254 / DSM 26808 / PB)</name>
    <dbReference type="NCBI Taxonomy" id="1089553"/>
    <lineage>
        <taxon>Bacteria</taxon>
        <taxon>Bacillati</taxon>
        <taxon>Bacillota</taxon>
        <taxon>Clostridia</taxon>
        <taxon>Thermoanaerobacterales</taxon>
        <taxon>Thermoanaerobacteraceae</taxon>
        <taxon>Thermacetogenium</taxon>
    </lineage>
</organism>
<dbReference type="HOGENOM" id="CLU_087936_0_0_9"/>
<dbReference type="Pfam" id="PF14520">
    <property type="entry name" value="HHH_5"/>
    <property type="match status" value="1"/>
</dbReference>
<keyword evidence="1 6" id="KW-0963">Cytoplasm</keyword>
<evidence type="ECO:0000313" key="9">
    <source>
        <dbReference type="Proteomes" id="UP000000467"/>
    </source>
</evidence>
<feature type="domain" description="Helix-hairpin-helix DNA-binding motif class 1" evidence="7">
    <location>
        <begin position="108"/>
        <end position="127"/>
    </location>
</feature>
<dbReference type="GO" id="GO:0009378">
    <property type="term" value="F:four-way junction helicase activity"/>
    <property type="evidence" value="ECO:0007669"/>
    <property type="project" value="InterPro"/>
</dbReference>
<dbReference type="NCBIfam" id="TIGR00084">
    <property type="entry name" value="ruvA"/>
    <property type="match status" value="1"/>
</dbReference>
<dbReference type="InterPro" id="IPR036267">
    <property type="entry name" value="RuvA_C_sf"/>
</dbReference>
<dbReference type="eggNOG" id="COG0632">
    <property type="taxonomic scope" value="Bacteria"/>
</dbReference>
<dbReference type="Gene3D" id="1.10.8.10">
    <property type="entry name" value="DNA helicase RuvA subunit, C-terminal domain"/>
    <property type="match status" value="1"/>
</dbReference>
<comment type="function">
    <text evidence="6">The RuvA-RuvB-RuvC complex processes Holliday junction (HJ) DNA during genetic recombination and DNA repair, while the RuvA-RuvB complex plays an important role in the rescue of blocked DNA replication forks via replication fork reversal (RFR). RuvA specifically binds to HJ cruciform DNA, conferring on it an open structure. The RuvB hexamer acts as an ATP-dependent pump, pulling dsDNA into and through the RuvAB complex. HJ branch migration allows RuvC to scan DNA until it finds its consensus sequence, where it cleaves and resolves the cruciform DNA.</text>
</comment>
<dbReference type="KEGG" id="tpz:Tph_c12300"/>
<dbReference type="Pfam" id="PF07499">
    <property type="entry name" value="RuvA_C"/>
    <property type="match status" value="1"/>
</dbReference>